<dbReference type="EMBL" id="BLZH01000017">
    <property type="protein sequence ID" value="GFP60380.1"/>
    <property type="molecule type" value="Genomic_DNA"/>
</dbReference>
<protein>
    <submittedName>
        <fullName evidence="1">Uncharacterized protein</fullName>
    </submittedName>
</protein>
<dbReference type="Proteomes" id="UP000517252">
    <property type="component" value="Unassembled WGS sequence"/>
</dbReference>
<dbReference type="AlphaFoldDB" id="A0A6V8R6Y4"/>
<gene>
    <name evidence="1" type="ORF">TASIC1_0017014200</name>
</gene>
<organism evidence="1 2">
    <name type="scientific">Trichoderma asperellum</name>
    <name type="common">Filamentous fungus</name>
    <dbReference type="NCBI Taxonomy" id="101201"/>
    <lineage>
        <taxon>Eukaryota</taxon>
        <taxon>Fungi</taxon>
        <taxon>Dikarya</taxon>
        <taxon>Ascomycota</taxon>
        <taxon>Pezizomycotina</taxon>
        <taxon>Sordariomycetes</taxon>
        <taxon>Hypocreomycetidae</taxon>
        <taxon>Hypocreales</taxon>
        <taxon>Hypocreaceae</taxon>
        <taxon>Trichoderma</taxon>
    </lineage>
</organism>
<evidence type="ECO:0000313" key="2">
    <source>
        <dbReference type="Proteomes" id="UP000517252"/>
    </source>
</evidence>
<accession>A0A6V8R6Y4</accession>
<evidence type="ECO:0000313" key="1">
    <source>
        <dbReference type="EMBL" id="GFP60380.1"/>
    </source>
</evidence>
<proteinExistence type="predicted"/>
<name>A0A6V8R6Y4_TRIAP</name>
<sequence>MTTKQLDLDDDKYFKQEYPGLKETRSYLQHAKLLIDANLPNAREAERFSSRAFGKQFIVTFFNFDNQHWVAAISDQAEGHLYVYDTTYFSQLTQGACGPRYLLPVRSHHILCNELGLGSLTELREKLPAEKLPTDKRKDECYDSRFCESVTGEPISLVLSKKGPWRSKEAVDGHALLYVKEEQDDGGAL</sequence>
<comment type="caution">
    <text evidence="1">The sequence shown here is derived from an EMBL/GenBank/DDBJ whole genome shotgun (WGS) entry which is preliminary data.</text>
</comment>
<reference evidence="1 2" key="1">
    <citation type="submission" date="2020-07" db="EMBL/GenBank/DDBJ databases">
        <title>Trichoderma asperellum IC-1 whole genome shotgun sequence.</title>
        <authorList>
            <person name="Kanamasa S."/>
            <person name="Takahashi H."/>
        </authorList>
    </citation>
    <scope>NUCLEOTIDE SEQUENCE [LARGE SCALE GENOMIC DNA]</scope>
    <source>
        <strain evidence="1 2">IC-1</strain>
    </source>
</reference>